<dbReference type="EMBL" id="JAUHHV010000005">
    <property type="protein sequence ID" value="KAK1424743.1"/>
    <property type="molecule type" value="Genomic_DNA"/>
</dbReference>
<comment type="caution">
    <text evidence="2">The sequence shown here is derived from an EMBL/GenBank/DDBJ whole genome shotgun (WGS) entry which is preliminary data.</text>
</comment>
<dbReference type="PANTHER" id="PTHR33116">
    <property type="entry name" value="REVERSE TRANSCRIPTASE ZINC-BINDING DOMAIN-CONTAINING PROTEIN-RELATED-RELATED"/>
    <property type="match status" value="1"/>
</dbReference>
<keyword evidence="3" id="KW-1185">Reference proteome</keyword>
<dbReference type="PANTHER" id="PTHR33116:SF78">
    <property type="entry name" value="OS12G0587133 PROTEIN"/>
    <property type="match status" value="1"/>
</dbReference>
<feature type="domain" description="Reverse transcriptase zinc-binding" evidence="1">
    <location>
        <begin position="28"/>
        <end position="113"/>
    </location>
</feature>
<organism evidence="2 3">
    <name type="scientific">Tagetes erecta</name>
    <name type="common">African marigold</name>
    <dbReference type="NCBI Taxonomy" id="13708"/>
    <lineage>
        <taxon>Eukaryota</taxon>
        <taxon>Viridiplantae</taxon>
        <taxon>Streptophyta</taxon>
        <taxon>Embryophyta</taxon>
        <taxon>Tracheophyta</taxon>
        <taxon>Spermatophyta</taxon>
        <taxon>Magnoliopsida</taxon>
        <taxon>eudicotyledons</taxon>
        <taxon>Gunneridae</taxon>
        <taxon>Pentapetalae</taxon>
        <taxon>asterids</taxon>
        <taxon>campanulids</taxon>
        <taxon>Asterales</taxon>
        <taxon>Asteraceae</taxon>
        <taxon>Asteroideae</taxon>
        <taxon>Heliantheae alliance</taxon>
        <taxon>Tageteae</taxon>
        <taxon>Tagetes</taxon>
    </lineage>
</organism>
<dbReference type="AlphaFoldDB" id="A0AAD8NX08"/>
<dbReference type="Pfam" id="PF13966">
    <property type="entry name" value="zf-RVT"/>
    <property type="match status" value="1"/>
</dbReference>
<reference evidence="2" key="1">
    <citation type="journal article" date="2023" name="bioRxiv">
        <title>Improved chromosome-level genome assembly for marigold (Tagetes erecta).</title>
        <authorList>
            <person name="Jiang F."/>
            <person name="Yuan L."/>
            <person name="Wang S."/>
            <person name="Wang H."/>
            <person name="Xu D."/>
            <person name="Wang A."/>
            <person name="Fan W."/>
        </authorList>
    </citation>
    <scope>NUCLEOTIDE SEQUENCE</scope>
    <source>
        <strain evidence="2">WSJ</strain>
        <tissue evidence="2">Leaf</tissue>
    </source>
</reference>
<evidence type="ECO:0000313" key="3">
    <source>
        <dbReference type="Proteomes" id="UP001229421"/>
    </source>
</evidence>
<evidence type="ECO:0000313" key="2">
    <source>
        <dbReference type="EMBL" id="KAK1424743.1"/>
    </source>
</evidence>
<accession>A0AAD8NX08</accession>
<proteinExistence type="predicted"/>
<dbReference type="Proteomes" id="UP001229421">
    <property type="component" value="Unassembled WGS sequence"/>
</dbReference>
<sequence length="217" mass="25489">MVKRSEPLRGSINKRDAWVWRGNESGMFSTASCRTWMSMGRIQTSSKSISWLKWVPPNVLCFIWKLDLGRIPVARNLIVRGVQDIPISCSLCAREPEDIDHLFIRCPTAEEIWRRVSWWANINLYQAKSVGDLMLIQQNNRLTKMQLKSTTLIIYTTIWLLWKNRNSWIFEKRRFSVINMLEKIKTQAFVWVKNRGAKVIVDWEKWSSCPLNAITSL</sequence>
<gene>
    <name evidence="2" type="ORF">QVD17_20081</name>
</gene>
<evidence type="ECO:0000259" key="1">
    <source>
        <dbReference type="Pfam" id="PF13966"/>
    </source>
</evidence>
<protein>
    <recommendedName>
        <fullName evidence="1">Reverse transcriptase zinc-binding domain-containing protein</fullName>
    </recommendedName>
</protein>
<name>A0AAD8NX08_TARER</name>
<dbReference type="InterPro" id="IPR026960">
    <property type="entry name" value="RVT-Znf"/>
</dbReference>